<feature type="compositionally biased region" description="Basic and acidic residues" evidence="1">
    <location>
        <begin position="748"/>
        <end position="762"/>
    </location>
</feature>
<keyword evidence="4" id="KW-1185">Reference proteome</keyword>
<feature type="compositionally biased region" description="Basic and acidic residues" evidence="1">
    <location>
        <begin position="694"/>
        <end position="703"/>
    </location>
</feature>
<dbReference type="OMA" id="WEHEARA"/>
<feature type="region of interest" description="Disordered" evidence="1">
    <location>
        <begin position="745"/>
        <end position="863"/>
    </location>
</feature>
<evidence type="ECO:0000313" key="4">
    <source>
        <dbReference type="Proteomes" id="UP000017200"/>
    </source>
</evidence>
<feature type="region of interest" description="Disordered" evidence="1">
    <location>
        <begin position="221"/>
        <end position="267"/>
    </location>
</feature>
<dbReference type="EMBL" id="GL541688">
    <property type="protein sequence ID" value="KDE05343.1"/>
    <property type="molecule type" value="Genomic_DNA"/>
</dbReference>
<feature type="compositionally biased region" description="Low complexity" evidence="1">
    <location>
        <begin position="428"/>
        <end position="452"/>
    </location>
</feature>
<evidence type="ECO:0000256" key="1">
    <source>
        <dbReference type="SAM" id="MobiDB-lite"/>
    </source>
</evidence>
<gene>
    <name evidence="2" type="ORF">MVLG_04258</name>
</gene>
<feature type="compositionally biased region" description="Acidic residues" evidence="1">
    <location>
        <begin position="900"/>
        <end position="910"/>
    </location>
</feature>
<feature type="compositionally biased region" description="Low complexity" evidence="1">
    <location>
        <begin position="968"/>
        <end position="977"/>
    </location>
</feature>
<feature type="compositionally biased region" description="Low complexity" evidence="1">
    <location>
        <begin position="477"/>
        <end position="492"/>
    </location>
</feature>
<evidence type="ECO:0000313" key="2">
    <source>
        <dbReference type="EMBL" id="KDE05343.1"/>
    </source>
</evidence>
<dbReference type="EnsemblFungi" id="MVLG_04258T0">
    <property type="protein sequence ID" value="MVLG_04258T0"/>
    <property type="gene ID" value="MVLG_04258"/>
</dbReference>
<reference evidence="2" key="2">
    <citation type="submission" date="2010-11" db="EMBL/GenBank/DDBJ databases">
        <authorList>
            <consortium name="The Broad Institute Genome Sequencing Platform"/>
            <person name="Earl A."/>
            <person name="Ward D."/>
            <person name="Feldgarden M."/>
            <person name="Gevers D."/>
            <person name="Butler R."/>
            <person name="Young S.K."/>
            <person name="Zeng Q."/>
            <person name="Gargeya S."/>
            <person name="Fitzgerald M."/>
            <person name="Haas B."/>
            <person name="Abouelleil A."/>
            <person name="Alvarado L."/>
            <person name="Arachchi H.M."/>
            <person name="Berlin A."/>
            <person name="Brown A."/>
            <person name="Chapman S.B."/>
            <person name="Chen Z."/>
            <person name="Dunbar C."/>
            <person name="Freedman E."/>
            <person name="Gearin G."/>
            <person name="Gellesch M."/>
            <person name="Goldberg J."/>
            <person name="Griggs A."/>
            <person name="Gujja S."/>
            <person name="Heilman E."/>
            <person name="Heiman D."/>
            <person name="Howarth C."/>
            <person name="Larson L."/>
            <person name="Lui A."/>
            <person name="MacDonald P.J.P."/>
            <person name="Mehta T."/>
            <person name="Montmayeur A."/>
            <person name="Murphy C."/>
            <person name="Neiman D."/>
            <person name="Pearson M."/>
            <person name="Priest M."/>
            <person name="Roberts A."/>
            <person name="Saif S."/>
            <person name="Shea T."/>
            <person name="Shenoy N."/>
            <person name="Sisk P."/>
            <person name="Stolte C."/>
            <person name="Sykes S."/>
            <person name="White J."/>
            <person name="Yandava C."/>
            <person name="Wortman J."/>
            <person name="Nusbaum C."/>
            <person name="Birren B."/>
        </authorList>
    </citation>
    <scope>NUCLEOTIDE SEQUENCE</scope>
    <source>
        <strain evidence="2">P1A1 Lamole</strain>
    </source>
</reference>
<feature type="compositionally biased region" description="Basic and acidic residues" evidence="1">
    <location>
        <begin position="509"/>
        <end position="532"/>
    </location>
</feature>
<feature type="compositionally biased region" description="Basic and acidic residues" evidence="1">
    <location>
        <begin position="11"/>
        <end position="32"/>
    </location>
</feature>
<reference evidence="2 4" key="3">
    <citation type="journal article" date="2015" name="BMC Genomics">
        <title>Sex and parasites: genomic and transcriptomic analysis of Microbotryum lychnidis-dioicae, the biotrophic and plant-castrating anther smut fungus.</title>
        <authorList>
            <person name="Perlin M.H."/>
            <person name="Amselem J."/>
            <person name="Fontanillas E."/>
            <person name="Toh S.S."/>
            <person name="Chen Z."/>
            <person name="Goldberg J."/>
            <person name="Duplessis S."/>
            <person name="Henrissat B."/>
            <person name="Young S."/>
            <person name="Zeng Q."/>
            <person name="Aguileta G."/>
            <person name="Petit E."/>
            <person name="Badouin H."/>
            <person name="Andrews J."/>
            <person name="Razeeq D."/>
            <person name="Gabaldon T."/>
            <person name="Quesneville H."/>
            <person name="Giraud T."/>
            <person name="Hood M.E."/>
            <person name="Schultz D.J."/>
            <person name="Cuomo C.A."/>
        </authorList>
    </citation>
    <scope>NUCLEOTIDE SEQUENCE [LARGE SCALE GENOMIC DNA]</scope>
    <source>
        <strain evidence="2">P1A1 Lamole</strain>
        <strain evidence="4">p1A1 Lamole</strain>
    </source>
</reference>
<feature type="compositionally biased region" description="Low complexity" evidence="1">
    <location>
        <begin position="386"/>
        <end position="398"/>
    </location>
</feature>
<feature type="compositionally biased region" description="Acidic residues" evidence="1">
    <location>
        <begin position="231"/>
        <end position="257"/>
    </location>
</feature>
<name>U5HAN6_USTV1</name>
<dbReference type="InParanoid" id="U5HAN6"/>
<dbReference type="HOGENOM" id="CLU_298631_0_0_1"/>
<reference evidence="3" key="4">
    <citation type="submission" date="2015-06" db="UniProtKB">
        <authorList>
            <consortium name="EnsemblFungi"/>
        </authorList>
    </citation>
    <scope>IDENTIFICATION</scope>
</reference>
<feature type="compositionally biased region" description="Low complexity" evidence="1">
    <location>
        <begin position="792"/>
        <end position="802"/>
    </location>
</feature>
<feature type="compositionally biased region" description="Acidic residues" evidence="1">
    <location>
        <begin position="997"/>
        <end position="1006"/>
    </location>
</feature>
<sequence>MSIRPVIIRYADSDERPRASRAHDGVRRDSSRRSASGPSGGAITVTSAAVAQSAPSRRTTSTTLDLDRARSMSVQPQQSGSVDKGKSNAKGNPPINISAHSFSDWSLEQVESDLHKQAHKHVIRRMRQTWLDIEHRHTTLTRPRSTDHPHAHSTRSSVAAFYNTHIGSSRAIPEEDDDIIDLETMQIVQDRGMLRRIKNGAFALEPRLCGVYQTDLKVKNKTDDQIRAPDPADDDREWQSDDESPPAEDPEQEEEDELARMDDLTSQPSYEYFAEKRRRMNERQSLLEFHRAELYARRSQSEAMSSRAFDDDPEEEWSRMEKSLQASFGGNQVLEDIDPGHGMPEDPEGDQEEEDEFDAFYEDALPKRIQDRLRRKRREWTIHQLSPSSPRARSMAPFRRGRYHKAPTTSLATKNQLSIKRTGPTFDRSSTAPPSLTTTTSPGSSSSLRRLSIGLGQVKLTSSSPLATRPVISGTHPPSESSSDPPSSSMSPQRQKGRPRSILRPVDLSSERESSPPPLRPREPSPEFERPPTPDFPRAPTPEFQRPPTPPLSSSSSHAAFRPPRIRQHSFSLVIEQKFPSPKPYVLGEPPLVRQPRRKVALSSPTTQAQSSAPAPPRLPLSPSPTPGPSPSRRRRAESSTTSITIAEMTKHDSQTLSASPAKKHKLEPFVNQILDPLPEYDALDEEESEDELGWDRDRDRSSVGDCAKKRRTSIGPSSRRASSGLFKTEIKRVRRRALSTFEYSSFEAKRLGGAEKEDEQRLGMTGLPTPPTSRGAEEAEASRSLMLGNGSSSSSSSSSSSGAERPFGVVPLTSPHRERPQNQHNRHRCSYPPLNHPPRRTSFPNPSTHFSPTLSTTRQLTSETSWVPITYLTPEGFRREGTVVLPSEDWDDGPTPGTGEEDGDGSEDELMLRPWASRDDGLLKKKTSVPPLQSQEDQTEAEAEQDEPLQAGPLDPPPRGRSKSTFSSPLRPSSRSRLSRGKTIILELPPLPALPEESEDELDCI</sequence>
<protein>
    <submittedName>
        <fullName evidence="2 3">Uncharacterized protein</fullName>
    </submittedName>
</protein>
<feature type="compositionally biased region" description="Acidic residues" evidence="1">
    <location>
        <begin position="682"/>
        <end position="693"/>
    </location>
</feature>
<feature type="compositionally biased region" description="Polar residues" evidence="1">
    <location>
        <begin position="843"/>
        <end position="863"/>
    </location>
</feature>
<feature type="compositionally biased region" description="Acidic residues" evidence="1">
    <location>
        <begin position="345"/>
        <end position="357"/>
    </location>
</feature>
<feature type="compositionally biased region" description="Polar residues" evidence="1">
    <location>
        <begin position="72"/>
        <end position="81"/>
    </location>
</feature>
<dbReference type="AlphaFoldDB" id="U5HAN6"/>
<feature type="compositionally biased region" description="Polar residues" evidence="1">
    <location>
        <begin position="407"/>
        <end position="419"/>
    </location>
</feature>
<dbReference type="Proteomes" id="UP000017200">
    <property type="component" value="Unassembled WGS sequence"/>
</dbReference>
<dbReference type="STRING" id="683840.U5HAN6"/>
<proteinExistence type="predicted"/>
<dbReference type="OrthoDB" id="10548891at2759"/>
<feature type="region of interest" description="Disordered" evidence="1">
    <location>
        <begin position="1"/>
        <end position="96"/>
    </location>
</feature>
<feature type="compositionally biased region" description="Pro residues" evidence="1">
    <location>
        <begin position="533"/>
        <end position="551"/>
    </location>
</feature>
<accession>U5HAN6</accession>
<feature type="compositionally biased region" description="Acidic residues" evidence="1">
    <location>
        <begin position="938"/>
        <end position="948"/>
    </location>
</feature>
<evidence type="ECO:0000313" key="3">
    <source>
        <dbReference type="EnsemblFungi" id="MVLG_04258T0"/>
    </source>
</evidence>
<feature type="compositionally biased region" description="Pro residues" evidence="1">
    <location>
        <begin position="614"/>
        <end position="630"/>
    </location>
</feature>
<feature type="region of interest" description="Disordered" evidence="1">
    <location>
        <begin position="297"/>
        <end position="357"/>
    </location>
</feature>
<feature type="compositionally biased region" description="Low complexity" evidence="1">
    <location>
        <begin position="601"/>
        <end position="613"/>
    </location>
</feature>
<dbReference type="EMBL" id="AEIJ01000417">
    <property type="status" value="NOT_ANNOTATED_CDS"/>
    <property type="molecule type" value="Genomic_DNA"/>
</dbReference>
<organism evidence="2">
    <name type="scientific">Microbotryum lychnidis-dioicae (strain p1A1 Lamole / MvSl-1064)</name>
    <name type="common">Anther smut fungus</name>
    <dbReference type="NCBI Taxonomy" id="683840"/>
    <lineage>
        <taxon>Eukaryota</taxon>
        <taxon>Fungi</taxon>
        <taxon>Dikarya</taxon>
        <taxon>Basidiomycota</taxon>
        <taxon>Pucciniomycotina</taxon>
        <taxon>Microbotryomycetes</taxon>
        <taxon>Microbotryales</taxon>
        <taxon>Microbotryaceae</taxon>
        <taxon>Microbotryum</taxon>
    </lineage>
</organism>
<feature type="region of interest" description="Disordered" evidence="1">
    <location>
        <begin position="384"/>
        <end position="730"/>
    </location>
</feature>
<reference evidence="4" key="1">
    <citation type="submission" date="2010-11" db="EMBL/GenBank/DDBJ databases">
        <title>The genome sequence of Microbotryum violaceum strain p1A1 Lamole.</title>
        <authorList>
            <person name="Cuomo C."/>
            <person name="Perlin M."/>
            <person name="Young S.K."/>
            <person name="Zeng Q."/>
            <person name="Gargeya S."/>
            <person name="Alvarado L."/>
            <person name="Berlin A."/>
            <person name="Chapman S.B."/>
            <person name="Chen Z."/>
            <person name="Freedman E."/>
            <person name="Gellesch M."/>
            <person name="Goldberg J."/>
            <person name="Griggs A."/>
            <person name="Gujja S."/>
            <person name="Heilman E."/>
            <person name="Heiman D."/>
            <person name="Howarth C."/>
            <person name="Mehta T."/>
            <person name="Neiman D."/>
            <person name="Pearson M."/>
            <person name="Roberts A."/>
            <person name="Saif S."/>
            <person name="Shea T."/>
            <person name="Shenoy N."/>
            <person name="Sisk P."/>
            <person name="Stolte C."/>
            <person name="Sykes S."/>
            <person name="White J."/>
            <person name="Yandava C."/>
            <person name="Haas B."/>
            <person name="Nusbaum C."/>
            <person name="Birren B."/>
        </authorList>
    </citation>
    <scope>NUCLEOTIDE SEQUENCE [LARGE SCALE GENOMIC DNA]</scope>
    <source>
        <strain evidence="4">p1A1 Lamole</strain>
    </source>
</reference>
<feature type="compositionally biased region" description="Polar residues" evidence="1">
    <location>
        <begin position="44"/>
        <end position="55"/>
    </location>
</feature>
<feature type="region of interest" description="Disordered" evidence="1">
    <location>
        <begin position="877"/>
        <end position="1006"/>
    </location>
</feature>